<evidence type="ECO:0000313" key="2">
    <source>
        <dbReference type="EMBL" id="EFH30776.1"/>
    </source>
</evidence>
<feature type="region of interest" description="Disordered" evidence="1">
    <location>
        <begin position="395"/>
        <end position="419"/>
    </location>
</feature>
<dbReference type="HOGENOM" id="CLU_482810_0_0_11"/>
<dbReference type="Proteomes" id="UP000002805">
    <property type="component" value="Chromosome"/>
</dbReference>
<dbReference type="eggNOG" id="ENOG50302FC">
    <property type="taxonomic scope" value="Bacteria"/>
</dbReference>
<accession>D6X970</accession>
<proteinExistence type="predicted"/>
<dbReference type="EMBL" id="CM000950">
    <property type="protein sequence ID" value="EFH30776.1"/>
    <property type="molecule type" value="Genomic_DNA"/>
</dbReference>
<reference evidence="3" key="2">
    <citation type="submission" date="2009-10" db="EMBL/GenBank/DDBJ databases">
        <title>The genome sequence of Streptomyces pristinaespiralis strain ATCC 25486.</title>
        <authorList>
            <consortium name="The Broad Institute Genome Sequencing Platform"/>
            <consortium name="Broad Institute Microbial Sequencing Center"/>
            <person name="Fischbach M."/>
            <person name="Godfrey P."/>
            <person name="Ward D."/>
            <person name="Young S."/>
            <person name="Zeng Q."/>
            <person name="Koehrsen M."/>
            <person name="Alvarado L."/>
            <person name="Berlin A.M."/>
            <person name="Bochicchio J."/>
            <person name="Borenstein D."/>
            <person name="Chapman S.B."/>
            <person name="Chen Z."/>
            <person name="Engels R."/>
            <person name="Freedman E."/>
            <person name="Gellesch M."/>
            <person name="Goldberg J."/>
            <person name="Griggs A."/>
            <person name="Gujja S."/>
            <person name="Heilman E.R."/>
            <person name="Heiman D.I."/>
            <person name="Hepburn T.A."/>
            <person name="Howarth C."/>
            <person name="Jen D."/>
            <person name="Larson L."/>
            <person name="Lewis B."/>
            <person name="Mehta T."/>
            <person name="Park D."/>
            <person name="Pearson M."/>
            <person name="Richards J."/>
            <person name="Roberts A."/>
            <person name="Saif S."/>
            <person name="Shea T.D."/>
            <person name="Shenoy N."/>
            <person name="Sisk P."/>
            <person name="Stolte C."/>
            <person name="Sykes S.N."/>
            <person name="Thomson T."/>
            <person name="Walk T."/>
            <person name="White J."/>
            <person name="Yandava C."/>
            <person name="Straight P."/>
            <person name="Clardy J."/>
            <person name="Hung D."/>
            <person name="Kolter R."/>
            <person name="Mekalanos J."/>
            <person name="Walker S."/>
            <person name="Walsh C.T."/>
            <person name="Wieland-Brown L.C."/>
            <person name="Haas B."/>
            <person name="Nusbaum C."/>
            <person name="Birren B."/>
        </authorList>
    </citation>
    <scope>NUCLEOTIDE SEQUENCE [LARGE SCALE GENOMIC DNA]</scope>
    <source>
        <strain evidence="3">ATCC 25486 / DSM 40338 / CBS 914.69 / JCM 4507 / NBRC 13074 / NRRL 2958 / 5647</strain>
    </source>
</reference>
<keyword evidence="3" id="KW-1185">Reference proteome</keyword>
<organism evidence="2 3">
    <name type="scientific">Streptomyces pristinaespiralis (strain ATCC 25486 / DSM 40338 / CBS 914.69 / JCM 4507 / KCC S-0507 / NBRC 13074 / NRRL 2958 / 5647)</name>
    <dbReference type="NCBI Taxonomy" id="457429"/>
    <lineage>
        <taxon>Bacteria</taxon>
        <taxon>Bacillati</taxon>
        <taxon>Actinomycetota</taxon>
        <taxon>Actinomycetes</taxon>
        <taxon>Kitasatosporales</taxon>
        <taxon>Streptomycetaceae</taxon>
        <taxon>Streptomyces</taxon>
    </lineage>
</organism>
<feature type="non-terminal residue" evidence="2">
    <location>
        <position position="565"/>
    </location>
</feature>
<dbReference type="AlphaFoldDB" id="D6X970"/>
<reference evidence="3" key="1">
    <citation type="submission" date="2008-02" db="EMBL/GenBank/DDBJ databases">
        <authorList>
            <consortium name="The Broad Institute Genome Sequencing Platform"/>
            <person name="Fischbach M."/>
            <person name="Ward D."/>
            <person name="Young S."/>
            <person name="Jaffe D."/>
            <person name="Gnerre S."/>
            <person name="Berlin A."/>
            <person name="Heiman D."/>
            <person name="Hepburn T."/>
            <person name="Sykes S."/>
            <person name="Alvarado L."/>
            <person name="Kodira C.D."/>
            <person name="Straight P."/>
            <person name="Clardy J."/>
            <person name="Hung D."/>
            <person name="Kolter R."/>
            <person name="Mekalanos J."/>
            <person name="Walker S."/>
            <person name="Walsh C.T."/>
            <person name="Lander E."/>
            <person name="Galagan J."/>
            <person name="Nusbaum C."/>
            <person name="Birren B."/>
        </authorList>
    </citation>
    <scope>NUCLEOTIDE SEQUENCE [LARGE SCALE GENOMIC DNA]</scope>
    <source>
        <strain evidence="3">ATCC 25486 / DSM 40338 / CBS 914.69 / JCM 4507 / NBRC 13074 / NRRL 2958 / 5647</strain>
    </source>
</reference>
<evidence type="ECO:0000256" key="1">
    <source>
        <dbReference type="SAM" id="MobiDB-lite"/>
    </source>
</evidence>
<gene>
    <name evidence="2" type="ORF">SSDG_05993</name>
</gene>
<name>D6X970_STRE2</name>
<evidence type="ECO:0000313" key="3">
    <source>
        <dbReference type="Proteomes" id="UP000002805"/>
    </source>
</evidence>
<sequence>MNTGRDDFLTWVSRERGAALPVRTTDAVLTMLALRGAERRAGVPEPTPQLVRQVLHEDLPQLLYAGDEELDAVPAVLTALADRVRAAGRLNAKRHAKLVAAVEEAVPEFRRATADPLNLTWPRWYASLLSADGVDRDDADAVRAWLDAHESTPHAERPALPEPLHRSDLADRTFSVRARLTEALLEAFARDTRAASPAGPLLPAPPLDADRPDDALTGELDHIAVELTDRWTAAGLEGELTGRHASLAPGPEAVPHASLADHMLDEHLDYYGDSAVPLPPPAAVPAPDEIQGLLHAAPLPAALASGNFDDELREVSERCGLPGPASEVWTAGTPQELLELAADILAAQAERLPPVTGPEDAYSFDAAHLLYSLYERGSTPDSVARKICDAKDDGVAPELEDAPAPVPGSAPAAYETPSPDELSVLLGMPGRTEEDRAEIDAPAKGLAAVVDQLALTGCLFRTGDTYGLTPLGAAVMRHVITVGHVAAPDQETVAGWDAAQTVAAVRHWPTQLAASALAAFADRRGGTDQAWKELLDAVAAARSEDANAARTAEYFAQLDRAGVPT</sequence>
<protein>
    <submittedName>
        <fullName evidence="2">Uncharacterized protein</fullName>
    </submittedName>
</protein>